<comment type="caution">
    <text evidence="1">The sequence shown here is derived from an EMBL/GenBank/DDBJ whole genome shotgun (WGS) entry which is preliminary data.</text>
</comment>
<dbReference type="RefSeq" id="WP_200585595.1">
    <property type="nucleotide sequence ID" value="NZ_JAEHFY010000009.1"/>
</dbReference>
<dbReference type="EMBL" id="JAEHFY010000009">
    <property type="protein sequence ID" value="MBK0382812.1"/>
    <property type="molecule type" value="Genomic_DNA"/>
</dbReference>
<reference evidence="1 2" key="1">
    <citation type="submission" date="2020-12" db="EMBL/GenBank/DDBJ databases">
        <title>Bacterial novel species Pedobacter sp. SD-b isolated from soil.</title>
        <authorList>
            <person name="Jung H.-Y."/>
        </authorList>
    </citation>
    <scope>NUCLEOTIDE SEQUENCE [LARGE SCALE GENOMIC DNA]</scope>
    <source>
        <strain evidence="1 2">SD-b</strain>
    </source>
</reference>
<name>A0ABS1BJ19_9SPHI</name>
<protein>
    <submittedName>
        <fullName evidence="1">Uncharacterized protein</fullName>
    </submittedName>
</protein>
<proteinExistence type="predicted"/>
<organism evidence="1 2">
    <name type="scientific">Pedobacter segetis</name>
    <dbReference type="NCBI Taxonomy" id="2793069"/>
    <lineage>
        <taxon>Bacteria</taxon>
        <taxon>Pseudomonadati</taxon>
        <taxon>Bacteroidota</taxon>
        <taxon>Sphingobacteriia</taxon>
        <taxon>Sphingobacteriales</taxon>
        <taxon>Sphingobacteriaceae</taxon>
        <taxon>Pedobacter</taxon>
    </lineage>
</organism>
<evidence type="ECO:0000313" key="2">
    <source>
        <dbReference type="Proteomes" id="UP000660024"/>
    </source>
</evidence>
<sequence length="76" mass="8690">MKTLNIAISDIEYNKFGLKDEKISFSDLLEIISRELNKQNLSKSVELAEKYGLSNMSMEEISSEVRAVRYNAKSNN</sequence>
<keyword evidence="2" id="KW-1185">Reference proteome</keyword>
<gene>
    <name evidence="1" type="ORF">I5M32_07550</name>
</gene>
<dbReference type="Proteomes" id="UP000660024">
    <property type="component" value="Unassembled WGS sequence"/>
</dbReference>
<evidence type="ECO:0000313" key="1">
    <source>
        <dbReference type="EMBL" id="MBK0382812.1"/>
    </source>
</evidence>
<accession>A0ABS1BJ19</accession>